<protein>
    <submittedName>
        <fullName evidence="2">Uncharacterized protein</fullName>
    </submittedName>
</protein>
<evidence type="ECO:0000313" key="2">
    <source>
        <dbReference type="EMBL" id="OYN81748.1"/>
    </source>
</evidence>
<proteinExistence type="predicted"/>
<keyword evidence="3" id="KW-1185">Reference proteome</keyword>
<accession>A0A255DQS1</accession>
<dbReference type="Proteomes" id="UP000216063">
    <property type="component" value="Unassembled WGS sequence"/>
</dbReference>
<keyword evidence="1" id="KW-1133">Transmembrane helix</keyword>
<comment type="caution">
    <text evidence="2">The sequence shown here is derived from an EMBL/GenBank/DDBJ whole genome shotgun (WGS) entry which is preliminary data.</text>
</comment>
<dbReference type="EMBL" id="NOZR01000003">
    <property type="protein sequence ID" value="OYN81748.1"/>
    <property type="molecule type" value="Genomic_DNA"/>
</dbReference>
<sequence>MLGLSMRALRAMILGLLMSLKVFCLFMLGGLWIWTMSRDAARARQELRRSNAAVPHRNRYREAKAGLITPGGNPVCLVCGDWYGPPWRHDCEVDDAGEPPEERCNGQD</sequence>
<gene>
    <name evidence="2" type="ORF">CG716_05180</name>
</gene>
<name>A0A255DQS1_9MYCO</name>
<evidence type="ECO:0000313" key="3">
    <source>
        <dbReference type="Proteomes" id="UP000216063"/>
    </source>
</evidence>
<reference evidence="2 3" key="1">
    <citation type="submission" date="2017-07" db="EMBL/GenBank/DDBJ databases">
        <title>The new phylogeny of genus Mycobacterium.</title>
        <authorList>
            <person name="Tortoli E."/>
            <person name="Trovato A."/>
            <person name="Cirillo D.M."/>
        </authorList>
    </citation>
    <scope>NUCLEOTIDE SEQUENCE [LARGE SCALE GENOMIC DNA]</scope>
    <source>
        <strain evidence="2 3">ATCC 33027</strain>
    </source>
</reference>
<organism evidence="2 3">
    <name type="scientific">Mycolicibacterium sphagni</name>
    <dbReference type="NCBI Taxonomy" id="1786"/>
    <lineage>
        <taxon>Bacteria</taxon>
        <taxon>Bacillati</taxon>
        <taxon>Actinomycetota</taxon>
        <taxon>Actinomycetes</taxon>
        <taxon>Mycobacteriales</taxon>
        <taxon>Mycobacteriaceae</taxon>
        <taxon>Mycolicibacterium</taxon>
    </lineage>
</organism>
<dbReference type="AlphaFoldDB" id="A0A255DQS1"/>
<keyword evidence="1" id="KW-0812">Transmembrane</keyword>
<feature type="transmembrane region" description="Helical" evidence="1">
    <location>
        <begin position="12"/>
        <end position="34"/>
    </location>
</feature>
<keyword evidence="1" id="KW-0472">Membrane</keyword>
<evidence type="ECO:0000256" key="1">
    <source>
        <dbReference type="SAM" id="Phobius"/>
    </source>
</evidence>